<keyword evidence="3" id="KW-0238">DNA-binding</keyword>
<dbReference type="EMBL" id="BKCJ010026928">
    <property type="protein sequence ID" value="GEV55379.1"/>
    <property type="molecule type" value="Genomic_DNA"/>
</dbReference>
<dbReference type="PROSITE" id="PS50888">
    <property type="entry name" value="BHLH"/>
    <property type="match status" value="2"/>
</dbReference>
<gene>
    <name evidence="8" type="ORF">Tci_127356</name>
</gene>
<dbReference type="GO" id="GO:0000981">
    <property type="term" value="F:DNA-binding transcription factor activity, RNA polymerase II-specific"/>
    <property type="evidence" value="ECO:0007669"/>
    <property type="project" value="TreeGrafter"/>
</dbReference>
<dbReference type="InterPro" id="IPR045239">
    <property type="entry name" value="bHLH95_bHLH"/>
</dbReference>
<dbReference type="GO" id="GO:0005634">
    <property type="term" value="C:nucleus"/>
    <property type="evidence" value="ECO:0007669"/>
    <property type="project" value="UniProtKB-SubCell"/>
</dbReference>
<feature type="domain" description="BHLH" evidence="7">
    <location>
        <begin position="108"/>
        <end position="157"/>
    </location>
</feature>
<dbReference type="PANTHER" id="PTHR16223">
    <property type="entry name" value="TRANSCRIPTION FACTOR BHLH83-RELATED"/>
    <property type="match status" value="1"/>
</dbReference>
<dbReference type="CDD" id="cd11393">
    <property type="entry name" value="bHLH_AtbHLH_like"/>
    <property type="match status" value="2"/>
</dbReference>
<dbReference type="GO" id="GO:0046983">
    <property type="term" value="F:protein dimerization activity"/>
    <property type="evidence" value="ECO:0007669"/>
    <property type="project" value="InterPro"/>
</dbReference>
<dbReference type="InterPro" id="IPR036638">
    <property type="entry name" value="HLH_DNA-bd_sf"/>
</dbReference>
<evidence type="ECO:0000259" key="7">
    <source>
        <dbReference type="PROSITE" id="PS50888"/>
    </source>
</evidence>
<keyword evidence="4" id="KW-0804">Transcription</keyword>
<proteinExistence type="predicted"/>
<dbReference type="InterPro" id="IPR045843">
    <property type="entry name" value="IND-like"/>
</dbReference>
<dbReference type="SMART" id="SM00353">
    <property type="entry name" value="HLH"/>
    <property type="match status" value="2"/>
</dbReference>
<comment type="caution">
    <text evidence="8">The sequence shown here is derived from an EMBL/GenBank/DDBJ whole genome shotgun (WGS) entry which is preliminary data.</text>
</comment>
<accession>A0A699GPD8</accession>
<dbReference type="GO" id="GO:0000978">
    <property type="term" value="F:RNA polymerase II cis-regulatory region sequence-specific DNA binding"/>
    <property type="evidence" value="ECO:0007669"/>
    <property type="project" value="TreeGrafter"/>
</dbReference>
<keyword evidence="2" id="KW-0805">Transcription regulation</keyword>
<evidence type="ECO:0000256" key="6">
    <source>
        <dbReference type="SAM" id="MobiDB-lite"/>
    </source>
</evidence>
<reference evidence="8" key="1">
    <citation type="journal article" date="2019" name="Sci. Rep.">
        <title>Draft genome of Tanacetum cinerariifolium, the natural source of mosquito coil.</title>
        <authorList>
            <person name="Yamashiro T."/>
            <person name="Shiraishi A."/>
            <person name="Satake H."/>
            <person name="Nakayama K."/>
        </authorList>
    </citation>
    <scope>NUCLEOTIDE SEQUENCE</scope>
</reference>
<dbReference type="Gene3D" id="4.10.280.10">
    <property type="entry name" value="Helix-loop-helix DNA-binding domain"/>
    <property type="match status" value="2"/>
</dbReference>
<name>A0A699GPD8_TANCI</name>
<feature type="region of interest" description="Disordered" evidence="6">
    <location>
        <begin position="21"/>
        <end position="42"/>
    </location>
</feature>
<sequence length="179" mass="20566">MRGRSELQNVVEVTSVRLKEQDASNEERNLSAQSLATRGRRRKIKEKTQELRKLIPDGYKMNTAEMLQAAFMYITGPSRGFWRPCANSTVVEVTSVRLKEQDASNEERNLSAQSLATRGRRRKIKEKTQELRKLIPDGYKMNTAEMLQAAFMYITGPSRGFWRPCANSTVRQDLRCMST</sequence>
<dbReference type="SUPFAM" id="SSF47459">
    <property type="entry name" value="HLH, helix-loop-helix DNA-binding domain"/>
    <property type="match status" value="2"/>
</dbReference>
<dbReference type="PANTHER" id="PTHR16223:SF49">
    <property type="entry name" value="TRANSCRIPTION FACTOR BHLH52-RELATED"/>
    <property type="match status" value="1"/>
</dbReference>
<dbReference type="InterPro" id="IPR011598">
    <property type="entry name" value="bHLH_dom"/>
</dbReference>
<protein>
    <submittedName>
        <fullName evidence="8">Myc-type, basic helix-loop-helix (BHLH) domain-containing protein</fullName>
    </submittedName>
</protein>
<evidence type="ECO:0000256" key="1">
    <source>
        <dbReference type="ARBA" id="ARBA00004123"/>
    </source>
</evidence>
<evidence type="ECO:0000313" key="8">
    <source>
        <dbReference type="EMBL" id="GEV55379.1"/>
    </source>
</evidence>
<dbReference type="Pfam" id="PF00010">
    <property type="entry name" value="HLH"/>
    <property type="match status" value="2"/>
</dbReference>
<evidence type="ECO:0000256" key="2">
    <source>
        <dbReference type="ARBA" id="ARBA00023015"/>
    </source>
</evidence>
<evidence type="ECO:0000256" key="3">
    <source>
        <dbReference type="ARBA" id="ARBA00023125"/>
    </source>
</evidence>
<comment type="subcellular location">
    <subcellularLocation>
        <location evidence="1">Nucleus</location>
    </subcellularLocation>
</comment>
<evidence type="ECO:0000256" key="4">
    <source>
        <dbReference type="ARBA" id="ARBA00023163"/>
    </source>
</evidence>
<keyword evidence="5" id="KW-0539">Nucleus</keyword>
<dbReference type="AlphaFoldDB" id="A0A699GPD8"/>
<organism evidence="8">
    <name type="scientific">Tanacetum cinerariifolium</name>
    <name type="common">Dalmatian daisy</name>
    <name type="synonym">Chrysanthemum cinerariifolium</name>
    <dbReference type="NCBI Taxonomy" id="118510"/>
    <lineage>
        <taxon>Eukaryota</taxon>
        <taxon>Viridiplantae</taxon>
        <taxon>Streptophyta</taxon>
        <taxon>Embryophyta</taxon>
        <taxon>Tracheophyta</taxon>
        <taxon>Spermatophyta</taxon>
        <taxon>Magnoliopsida</taxon>
        <taxon>eudicotyledons</taxon>
        <taxon>Gunneridae</taxon>
        <taxon>Pentapetalae</taxon>
        <taxon>asterids</taxon>
        <taxon>campanulids</taxon>
        <taxon>Asterales</taxon>
        <taxon>Asteraceae</taxon>
        <taxon>Asteroideae</taxon>
        <taxon>Anthemideae</taxon>
        <taxon>Anthemidinae</taxon>
        <taxon>Tanacetum</taxon>
    </lineage>
</organism>
<feature type="domain" description="BHLH" evidence="7">
    <location>
        <begin position="28"/>
        <end position="77"/>
    </location>
</feature>
<evidence type="ECO:0000256" key="5">
    <source>
        <dbReference type="ARBA" id="ARBA00023242"/>
    </source>
</evidence>